<keyword evidence="3" id="KW-1185">Reference proteome</keyword>
<dbReference type="Proteomes" id="UP000269721">
    <property type="component" value="Unassembled WGS sequence"/>
</dbReference>
<gene>
    <name evidence="2" type="ORF">BDK51DRAFT_26422</name>
</gene>
<feature type="compositionally biased region" description="Low complexity" evidence="1">
    <location>
        <begin position="162"/>
        <end position="174"/>
    </location>
</feature>
<feature type="compositionally biased region" description="Polar residues" evidence="1">
    <location>
        <begin position="138"/>
        <end position="156"/>
    </location>
</feature>
<dbReference type="EMBL" id="KZ994445">
    <property type="protein sequence ID" value="RKO92914.1"/>
    <property type="molecule type" value="Genomic_DNA"/>
</dbReference>
<accession>A0A4P9WJA7</accession>
<feature type="compositionally biased region" description="Polar residues" evidence="1">
    <location>
        <begin position="181"/>
        <end position="209"/>
    </location>
</feature>
<organism evidence="2 3">
    <name type="scientific">Blyttiomyces helicus</name>
    <dbReference type="NCBI Taxonomy" id="388810"/>
    <lineage>
        <taxon>Eukaryota</taxon>
        <taxon>Fungi</taxon>
        <taxon>Fungi incertae sedis</taxon>
        <taxon>Chytridiomycota</taxon>
        <taxon>Chytridiomycota incertae sedis</taxon>
        <taxon>Chytridiomycetes</taxon>
        <taxon>Chytridiomycetes incertae sedis</taxon>
        <taxon>Blyttiomyces</taxon>
    </lineage>
</organism>
<dbReference type="AlphaFoldDB" id="A0A4P9WJA7"/>
<protein>
    <submittedName>
        <fullName evidence="2">Uncharacterized protein</fullName>
    </submittedName>
</protein>
<name>A0A4P9WJA7_9FUNG</name>
<feature type="compositionally biased region" description="Polar residues" evidence="1">
    <location>
        <begin position="220"/>
        <end position="231"/>
    </location>
</feature>
<reference evidence="3" key="1">
    <citation type="journal article" date="2018" name="Nat. Microbiol.">
        <title>Leveraging single-cell genomics to expand the fungal tree of life.</title>
        <authorList>
            <person name="Ahrendt S.R."/>
            <person name="Quandt C.A."/>
            <person name="Ciobanu D."/>
            <person name="Clum A."/>
            <person name="Salamov A."/>
            <person name="Andreopoulos B."/>
            <person name="Cheng J.F."/>
            <person name="Woyke T."/>
            <person name="Pelin A."/>
            <person name="Henrissat B."/>
            <person name="Reynolds N.K."/>
            <person name="Benny G.L."/>
            <person name="Smith M.E."/>
            <person name="James T.Y."/>
            <person name="Grigoriev I.V."/>
        </authorList>
    </citation>
    <scope>NUCLEOTIDE SEQUENCE [LARGE SCALE GENOMIC DNA]</scope>
</reference>
<proteinExistence type="predicted"/>
<sequence>MQKEEGEDAAAVEILIQQELSALREQKIGDNDLEGQGNGDIISDSDEDDDDNDERSNEEHEAEWDGNQHSNFEDDHLDGAPDLEDMASWKDYLKTIEARTDERQQFQADLDADLEDTLLLRPSSSTQTGDGDPPQVGVRSSRSSPNASMRTSQVESSHTAEDVSAAAASRVSKANTDPRESSTSQISLTSDRPSNGSSTTQQPEVPSNRSSKEARDQATGEVTTGNPTHASISARPLPTSDPSPKLKKVQLEMGNAAIDAKGGGESAVGGKSMLGTLPPLPGKIG</sequence>
<feature type="region of interest" description="Disordered" evidence="1">
    <location>
        <begin position="261"/>
        <end position="285"/>
    </location>
</feature>
<feature type="region of interest" description="Disordered" evidence="1">
    <location>
        <begin position="27"/>
        <end position="83"/>
    </location>
</feature>
<evidence type="ECO:0000313" key="2">
    <source>
        <dbReference type="EMBL" id="RKO92914.1"/>
    </source>
</evidence>
<feature type="non-terminal residue" evidence="2">
    <location>
        <position position="285"/>
    </location>
</feature>
<evidence type="ECO:0000313" key="3">
    <source>
        <dbReference type="Proteomes" id="UP000269721"/>
    </source>
</evidence>
<evidence type="ECO:0000256" key="1">
    <source>
        <dbReference type="SAM" id="MobiDB-lite"/>
    </source>
</evidence>
<feature type="compositionally biased region" description="Acidic residues" evidence="1">
    <location>
        <begin position="43"/>
        <end position="53"/>
    </location>
</feature>
<feature type="region of interest" description="Disordered" evidence="1">
    <location>
        <begin position="104"/>
        <end position="248"/>
    </location>
</feature>